<reference evidence="2" key="1">
    <citation type="journal article" date="2019" name="Int. J. Syst. Evol. Microbiol.">
        <title>The Global Catalogue of Microorganisms (GCM) 10K type strain sequencing project: providing services to taxonomists for standard genome sequencing and annotation.</title>
        <authorList>
            <consortium name="The Broad Institute Genomics Platform"/>
            <consortium name="The Broad Institute Genome Sequencing Center for Infectious Disease"/>
            <person name="Wu L."/>
            <person name="Ma J."/>
        </authorList>
    </citation>
    <scope>NUCLEOTIDE SEQUENCE [LARGE SCALE GENOMIC DNA]</scope>
    <source>
        <strain evidence="2">JCM 11882</strain>
    </source>
</reference>
<keyword evidence="2" id="KW-1185">Reference proteome</keyword>
<evidence type="ECO:0000313" key="2">
    <source>
        <dbReference type="Proteomes" id="UP001595836"/>
    </source>
</evidence>
<gene>
    <name evidence="1" type="ORF">ACFO7U_08620</name>
</gene>
<dbReference type="EMBL" id="JBHSHP010000021">
    <property type="protein sequence ID" value="MFC4754843.1"/>
    <property type="molecule type" value="Genomic_DNA"/>
</dbReference>
<accession>A0ABV9PTK3</accession>
<name>A0ABV9PTK3_9ACTN</name>
<dbReference type="Proteomes" id="UP001595836">
    <property type="component" value="Unassembled WGS sequence"/>
</dbReference>
<protein>
    <recommendedName>
        <fullName evidence="3">AbiEi antitoxin C-terminal domain-containing protein</fullName>
    </recommendedName>
</protein>
<dbReference type="RefSeq" id="WP_344993657.1">
    <property type="nucleotide sequence ID" value="NZ_BAABCD010000022.1"/>
</dbReference>
<proteinExistence type="predicted"/>
<evidence type="ECO:0000313" key="1">
    <source>
        <dbReference type="EMBL" id="MFC4754843.1"/>
    </source>
</evidence>
<organism evidence="1 2">
    <name type="scientific">Dietzia aurantiaca</name>
    <dbReference type="NCBI Taxonomy" id="983873"/>
    <lineage>
        <taxon>Bacteria</taxon>
        <taxon>Bacillati</taxon>
        <taxon>Actinomycetota</taxon>
        <taxon>Actinomycetes</taxon>
        <taxon>Mycobacteriales</taxon>
        <taxon>Dietziaceae</taxon>
        <taxon>Dietzia</taxon>
    </lineage>
</organism>
<comment type="caution">
    <text evidence="1">The sequence shown here is derived from an EMBL/GenBank/DDBJ whole genome shotgun (WGS) entry which is preliminary data.</text>
</comment>
<evidence type="ECO:0008006" key="3">
    <source>
        <dbReference type="Google" id="ProtNLM"/>
    </source>
</evidence>
<sequence>MATDDDGIVALDNPADFATSRPSAARFVDAVYRGEPFLGRAALQYGVLTRHDLQTRFRKVHPRVFVARSAELTTYQTIRAAWLWAGPGSVLCAGTAAFLTGEEYFGTEMVDDAVQLWRPDFRTPPPGIVVRRWRAAPESVQVGGMSVTTPARTAIDLARQLDSDVRAVAALDSMCRTGRATPDAIAETAFTMAGHTGVRRVLGLLPSVDPKAESPKETELRLLMAATDLPQLESQVEVFDELGRLVSRLDLGNREWKVGLQYDGEEHLKRERRDRDSMSNARLGVLGWDAPRVTQGMLRSPKDLIGFARAAFERQGWRP</sequence>